<accession>A0A4Y2B115</accession>
<reference evidence="2 3" key="1">
    <citation type="journal article" date="2019" name="Sci. Rep.">
        <title>Orb-weaving spider Araneus ventricosus genome elucidates the spidroin gene catalogue.</title>
        <authorList>
            <person name="Kono N."/>
            <person name="Nakamura H."/>
            <person name="Ohtoshi R."/>
            <person name="Moran D.A.P."/>
            <person name="Shinohara A."/>
            <person name="Yoshida Y."/>
            <person name="Fujiwara M."/>
            <person name="Mori M."/>
            <person name="Tomita M."/>
            <person name="Arakawa K."/>
        </authorList>
    </citation>
    <scope>NUCLEOTIDE SEQUENCE [LARGE SCALE GENOMIC DNA]</scope>
</reference>
<keyword evidence="3" id="KW-1185">Reference proteome</keyword>
<dbReference type="AlphaFoldDB" id="A0A4Y2B115"/>
<dbReference type="PANTHER" id="PTHR23022">
    <property type="entry name" value="TRANSPOSABLE ELEMENT-RELATED"/>
    <property type="match status" value="1"/>
</dbReference>
<comment type="caution">
    <text evidence="2">The sequence shown here is derived from an EMBL/GenBank/DDBJ whole genome shotgun (WGS) entry which is preliminary data.</text>
</comment>
<dbReference type="PANTHER" id="PTHR23022:SF134">
    <property type="entry name" value="TRANSPOSABLE ELEMENT TC1 TRANSPOSASE"/>
    <property type="match status" value="1"/>
</dbReference>
<dbReference type="Gene3D" id="3.30.420.10">
    <property type="entry name" value="Ribonuclease H-like superfamily/Ribonuclease H"/>
    <property type="match status" value="1"/>
</dbReference>
<dbReference type="EMBL" id="BGPR01000039">
    <property type="protein sequence ID" value="GBL84774.1"/>
    <property type="molecule type" value="Genomic_DNA"/>
</dbReference>
<evidence type="ECO:0000259" key="1">
    <source>
        <dbReference type="Pfam" id="PF13358"/>
    </source>
</evidence>
<protein>
    <submittedName>
        <fullName evidence="2">Transposable element Tcb2 transposase</fullName>
    </submittedName>
</protein>
<organism evidence="2 3">
    <name type="scientific">Araneus ventricosus</name>
    <name type="common">Orbweaver spider</name>
    <name type="synonym">Epeira ventricosa</name>
    <dbReference type="NCBI Taxonomy" id="182803"/>
    <lineage>
        <taxon>Eukaryota</taxon>
        <taxon>Metazoa</taxon>
        <taxon>Ecdysozoa</taxon>
        <taxon>Arthropoda</taxon>
        <taxon>Chelicerata</taxon>
        <taxon>Arachnida</taxon>
        <taxon>Araneae</taxon>
        <taxon>Araneomorphae</taxon>
        <taxon>Entelegynae</taxon>
        <taxon>Araneoidea</taxon>
        <taxon>Araneidae</taxon>
        <taxon>Araneus</taxon>
    </lineage>
</organism>
<proteinExistence type="predicted"/>
<sequence length="214" mass="24573">MDFNDGASTSARVRTVQWTIIHIGSRSQRLTHVPLLIARHKVLYLAWARRHRHWTVDVWKHVSSSDESLFQFSRADGRERVWRQPHESMDPTCQQGTVQSGGVSVMVWCVCSWLDMGPLIRLETTPTGDSLPLKATHPFKSIVCSDGFGQFQQDNSSPHTSRVATEWPQEHSSDLRHFHWPPKSPNMNIIEHIWDAMQYAVQKRSPPPCTPMDL</sequence>
<dbReference type="GO" id="GO:0003676">
    <property type="term" value="F:nucleic acid binding"/>
    <property type="evidence" value="ECO:0007669"/>
    <property type="project" value="InterPro"/>
</dbReference>
<evidence type="ECO:0000313" key="2">
    <source>
        <dbReference type="EMBL" id="GBL84774.1"/>
    </source>
</evidence>
<dbReference type="InterPro" id="IPR052338">
    <property type="entry name" value="Transposase_5"/>
</dbReference>
<dbReference type="Pfam" id="PF13358">
    <property type="entry name" value="DDE_3"/>
    <property type="match status" value="1"/>
</dbReference>
<feature type="domain" description="Tc1-like transposase DDE" evidence="1">
    <location>
        <begin position="154"/>
        <end position="205"/>
    </location>
</feature>
<dbReference type="Proteomes" id="UP000499080">
    <property type="component" value="Unassembled WGS sequence"/>
</dbReference>
<evidence type="ECO:0000313" key="3">
    <source>
        <dbReference type="Proteomes" id="UP000499080"/>
    </source>
</evidence>
<gene>
    <name evidence="2" type="primary">TCB2_289</name>
    <name evidence="2" type="ORF">AVEN_93816_1</name>
</gene>
<name>A0A4Y2B115_ARAVE</name>
<dbReference type="InterPro" id="IPR036397">
    <property type="entry name" value="RNaseH_sf"/>
</dbReference>
<dbReference type="InterPro" id="IPR038717">
    <property type="entry name" value="Tc1-like_DDE_dom"/>
</dbReference>